<reference evidence="1 2" key="1">
    <citation type="submission" date="2018-04" db="EMBL/GenBank/DDBJ databases">
        <title>The genome of golden apple snail Pomacea canaliculata provides insight into stress tolerance and invasive adaptation.</title>
        <authorList>
            <person name="Liu C."/>
            <person name="Liu B."/>
            <person name="Ren Y."/>
            <person name="Zhang Y."/>
            <person name="Wang H."/>
            <person name="Li S."/>
            <person name="Jiang F."/>
            <person name="Yin L."/>
            <person name="Zhang G."/>
            <person name="Qian W."/>
            <person name="Fan W."/>
        </authorList>
    </citation>
    <scope>NUCLEOTIDE SEQUENCE [LARGE SCALE GENOMIC DNA]</scope>
    <source>
        <strain evidence="1">SZHN2017</strain>
        <tissue evidence="1">Muscle</tissue>
    </source>
</reference>
<evidence type="ECO:0000313" key="1">
    <source>
        <dbReference type="EMBL" id="PVD28910.1"/>
    </source>
</evidence>
<dbReference type="Proteomes" id="UP000245119">
    <property type="component" value="Linkage Group LG6"/>
</dbReference>
<gene>
    <name evidence="1" type="ORF">C0Q70_11505</name>
</gene>
<comment type="caution">
    <text evidence="1">The sequence shown here is derived from an EMBL/GenBank/DDBJ whole genome shotgun (WGS) entry which is preliminary data.</text>
</comment>
<organism evidence="1 2">
    <name type="scientific">Pomacea canaliculata</name>
    <name type="common">Golden apple snail</name>
    <dbReference type="NCBI Taxonomy" id="400727"/>
    <lineage>
        <taxon>Eukaryota</taxon>
        <taxon>Metazoa</taxon>
        <taxon>Spiralia</taxon>
        <taxon>Lophotrochozoa</taxon>
        <taxon>Mollusca</taxon>
        <taxon>Gastropoda</taxon>
        <taxon>Caenogastropoda</taxon>
        <taxon>Architaenioglossa</taxon>
        <taxon>Ampullarioidea</taxon>
        <taxon>Ampullariidae</taxon>
        <taxon>Pomacea</taxon>
    </lineage>
</organism>
<proteinExistence type="predicted"/>
<dbReference type="EMBL" id="PZQS01000006">
    <property type="protein sequence ID" value="PVD28910.1"/>
    <property type="molecule type" value="Genomic_DNA"/>
</dbReference>
<dbReference type="AlphaFoldDB" id="A0A2T7P662"/>
<keyword evidence="2" id="KW-1185">Reference proteome</keyword>
<accession>A0A2T7P662</accession>
<sequence length="97" mass="10671">MALTHPPPNIPPVSRFARLSSRVASLFTCSSAVTELSRSLIVVCVVTGVADEEAEWEKALQQELQDYEMVGGAAELEDPDLEREILQQIEEETQALS</sequence>
<evidence type="ECO:0000313" key="2">
    <source>
        <dbReference type="Proteomes" id="UP000245119"/>
    </source>
</evidence>
<protein>
    <submittedName>
        <fullName evidence="1">Uncharacterized protein</fullName>
    </submittedName>
</protein>
<name>A0A2T7P662_POMCA</name>